<sequence>MTFQAHAQQFERNGESKGPTEWVMLSDSTGSFISSAGIYTEVEHVTIFDNGSMGAGDAGVVVFPGHNGIGGFTTIAQEEKSLAKSSDTNITVDENTAPGCNVGDKVHAWQAEQSRLLLSELIRQVHYRRSRRNSVTGPIEDGIYGRLLKKVVQSLAGVEEPLVLDALFCKGGYPGSGDVFEMHFWERFLSENAKQLGYPFWILNPVEEKEEDEEPEHCRMQESMQHSQSSTAPFSSMLLDWGIEERHSDIASSTNWDEKIGLPMVWEIVRTYFCAKNSPAATRSGSSIQHRHSKSCTSLSVRSRNTLSRRSCYWEAGMTISSGISVGAGWAEI</sequence>
<dbReference type="AlphaFoldDB" id="A0A1U7LV19"/>
<name>A0A1U7LV19_NEOID</name>
<dbReference type="Proteomes" id="UP000186594">
    <property type="component" value="Unassembled WGS sequence"/>
</dbReference>
<accession>A0A1U7LV19</accession>
<feature type="region of interest" description="Disordered" evidence="1">
    <location>
        <begin position="1"/>
        <end position="20"/>
    </location>
</feature>
<gene>
    <name evidence="2" type="ORF">NEOLI_002352</name>
</gene>
<evidence type="ECO:0000313" key="2">
    <source>
        <dbReference type="EMBL" id="OLL26469.1"/>
    </source>
</evidence>
<dbReference type="EMBL" id="LXFE01000178">
    <property type="protein sequence ID" value="OLL26469.1"/>
    <property type="molecule type" value="Genomic_DNA"/>
</dbReference>
<protein>
    <submittedName>
        <fullName evidence="2">Uncharacterized protein</fullName>
    </submittedName>
</protein>
<reference evidence="2 3" key="1">
    <citation type="submission" date="2016-04" db="EMBL/GenBank/DDBJ databases">
        <title>Evolutionary innovation and constraint leading to complex multicellularity in the Ascomycota.</title>
        <authorList>
            <person name="Cisse O."/>
            <person name="Nguyen A."/>
            <person name="Hewitt D.A."/>
            <person name="Jedd G."/>
            <person name="Stajich J.E."/>
        </authorList>
    </citation>
    <scope>NUCLEOTIDE SEQUENCE [LARGE SCALE GENOMIC DNA]</scope>
    <source>
        <strain evidence="2 3">DAH-3</strain>
    </source>
</reference>
<evidence type="ECO:0000313" key="3">
    <source>
        <dbReference type="Proteomes" id="UP000186594"/>
    </source>
</evidence>
<comment type="caution">
    <text evidence="2">The sequence shown here is derived from an EMBL/GenBank/DDBJ whole genome shotgun (WGS) entry which is preliminary data.</text>
</comment>
<evidence type="ECO:0000256" key="1">
    <source>
        <dbReference type="SAM" id="MobiDB-lite"/>
    </source>
</evidence>
<keyword evidence="3" id="KW-1185">Reference proteome</keyword>
<feature type="compositionally biased region" description="Polar residues" evidence="1">
    <location>
        <begin position="1"/>
        <end position="11"/>
    </location>
</feature>
<proteinExistence type="predicted"/>
<organism evidence="2 3">
    <name type="scientific">Neolecta irregularis (strain DAH-3)</name>
    <dbReference type="NCBI Taxonomy" id="1198029"/>
    <lineage>
        <taxon>Eukaryota</taxon>
        <taxon>Fungi</taxon>
        <taxon>Dikarya</taxon>
        <taxon>Ascomycota</taxon>
        <taxon>Taphrinomycotina</taxon>
        <taxon>Neolectales</taxon>
        <taxon>Neolectaceae</taxon>
        <taxon>Neolecta</taxon>
    </lineage>
</organism>